<sequence length="1517" mass="169193">MPSRVPSRSTRTSTAVSHKASSSTLNPRASTTSRASSVPVDVPAENPDSPLRSQICTVFRDAQRNTASHRKLVVNLRKIQEACCYEPTNPKKTDMNDFDEEAFNHEFVRCVLRVMPVKKSESVGEKVIRFVGVFLRHANEKDNEILGEADEDASVMPETPSTRLTTTEIFLFANLISGSRTDTMPSRVPSRSTRTSTAVSHKASSSTLNPRASTTSRASSVPVDVPAEKPDNPLRPQICTVFRDAQRNTASHRKLVVNLRKIQEACCYEPTNPKKTDMNDFDEEAFNHEFVRCVLRVMPVKKSESVGEKVIRFVGVFLRHANEKDNEILGEADEDASVMPETPSTRLTSLLMETVLPLSMAKDKYVRYRSTQLISHIINSLDAIDDELFQKLRHGLLKRIRDKEAMVRSQAVLGLGRLAGNQAEAGGNSDDSEGDDTSLLEKLLEVLQNDPSADVRRSLLVNLPILPNTLPHLLERARDQDAATRRAVYSRLLPALGDFRHLSLSMREKLLRWGLRDRDENVRKSAGRLFRERWIEDCAGTEPTEEGQQAEPAPPNFDGLQELLERIDVVNSGAENGVALEAMTGFWEGRPDYREAVVFDDQFWQTLSGESVFMARSFNDFCRSEDNKKYESLLEEKLPEVTKVAFYLERYIGVLVDAIKRTQQAAADEDEEEDTGQGQICSKLRHGLLKRIRDKEAMVRSQAVLGLGRLAGNQAEAGGNSDDSDGDDTGLLEKLLEVLQNDPSADVRRSLLVNLPILPNTLPHLLERARDQDAATRRAVYSRLLPALGDFRHLSLSMREKLLRWGLRDRDENVRKSAGRLFRERWIEDCAGTEPTEEGQQAEPAPPNFDGLQELLERIDVVNSGAENGVALEAMTGFWEGRPDYREAVVFDDQFWQTLSGESVFMARSFNDFCRSEDNKKYESLLEEKLPEVTKVAFYLERYIGVLVDAIKRTQQAAADEDEEEDTVEQEFIVEQMLHIAITLDYSDEVGRRKMFALLRQSLSIPELPDDVTKLTVNVLRDICAPDAAGEKEFCSIVLEAVADVHDTIVDDVAPDADTTEDSFHSARSEVAGDTTPKKRGQSPEEDEEESQAKAIKEIMVNMKCLHIVQCMLSNVAGDLQQNDHLVAMLNNLVVPAVRSHEAPVRERGLVCLGLCSLLDRSLAEENLTLFMHFFTKGHTALQITALQILTDILNVHGSQLLATTPALLKVYIKALRSGSKAPEVQAAATLAASKLLLGRVVTDHDSSSELLKTLIIAYFDPSSAHNQSVRQALNYFLPVFCFSRAENQELMQSVALDALHSLYNIRESLEDDDADVDEDMQSLATIGACLVDWTDPRKCYTPGLGLDTEKKTANGDIHLNFALDILERLSGNMTKEEKKVVAPLLGKLYISPTSSEEKLRETFDEVSIAVNDKIVSDTTGRNALNKIHVSLGKIVANLGEAGADDRRVSRSVSVVGDDRTETEGRTVVTEPRIKEEDEESQATNASRMDEDSDEGTVIQGKERDTLVDDLLSEDEL</sequence>
<feature type="region of interest" description="Disordered" evidence="8">
    <location>
        <begin position="1450"/>
        <end position="1517"/>
    </location>
</feature>
<feature type="compositionally biased region" description="Polar residues" evidence="8">
    <location>
        <begin position="19"/>
        <end position="36"/>
    </location>
</feature>
<dbReference type="InterPro" id="IPR027165">
    <property type="entry name" value="CND3"/>
</dbReference>
<dbReference type="FunFam" id="1.25.10.10:FF:000363">
    <property type="entry name" value="Nuclear condensin complex subunit 3"/>
    <property type="match status" value="1"/>
</dbReference>
<dbReference type="InterPro" id="IPR025977">
    <property type="entry name" value="Cnd3_C"/>
</dbReference>
<organism evidence="10 11">
    <name type="scientific">Verticillium longisporum</name>
    <name type="common">Verticillium dahliae var. longisporum</name>
    <dbReference type="NCBI Taxonomy" id="100787"/>
    <lineage>
        <taxon>Eukaryota</taxon>
        <taxon>Fungi</taxon>
        <taxon>Dikarya</taxon>
        <taxon>Ascomycota</taxon>
        <taxon>Pezizomycotina</taxon>
        <taxon>Sordariomycetes</taxon>
        <taxon>Hypocreomycetidae</taxon>
        <taxon>Glomerellales</taxon>
        <taxon>Plectosphaerellaceae</taxon>
        <taxon>Verticillium</taxon>
    </lineage>
</organism>
<evidence type="ECO:0000256" key="7">
    <source>
        <dbReference type="ARBA" id="ARBA00023306"/>
    </source>
</evidence>
<accession>A0A0G4MBW6</accession>
<keyword evidence="5" id="KW-0498">Mitosis</keyword>
<reference evidence="10 11" key="1">
    <citation type="submission" date="2015-05" db="EMBL/GenBank/DDBJ databases">
        <authorList>
            <person name="Wang D.B."/>
            <person name="Wang M."/>
        </authorList>
    </citation>
    <scope>NUCLEOTIDE SEQUENCE [LARGE SCALE GENOMIC DNA]</scope>
    <source>
        <strain evidence="10">VL1</strain>
    </source>
</reference>
<evidence type="ECO:0000256" key="2">
    <source>
        <dbReference type="ARBA" id="ARBA00006533"/>
    </source>
</evidence>
<name>A0A0G4MBW6_VERLO</name>
<feature type="compositionally biased region" description="Low complexity" evidence="8">
    <location>
        <begin position="185"/>
        <end position="200"/>
    </location>
</feature>
<keyword evidence="6" id="KW-0226">DNA condensation</keyword>
<dbReference type="InterPro" id="IPR016024">
    <property type="entry name" value="ARM-type_fold"/>
</dbReference>
<dbReference type="PANTHER" id="PTHR14418:SF5">
    <property type="entry name" value="CONDENSIN COMPLEX SUBUNIT 3"/>
    <property type="match status" value="1"/>
</dbReference>
<dbReference type="GO" id="GO:0000796">
    <property type="term" value="C:condensin complex"/>
    <property type="evidence" value="ECO:0007669"/>
    <property type="project" value="InterPro"/>
</dbReference>
<evidence type="ECO:0000256" key="3">
    <source>
        <dbReference type="ARBA" id="ARBA00022454"/>
    </source>
</evidence>
<comment type="subcellular location">
    <subcellularLocation>
        <location evidence="1">Chromosome</location>
    </subcellularLocation>
</comment>
<keyword evidence="11" id="KW-1185">Reference proteome</keyword>
<dbReference type="GO" id="GO:0007076">
    <property type="term" value="P:mitotic chromosome condensation"/>
    <property type="evidence" value="ECO:0007669"/>
    <property type="project" value="InterPro"/>
</dbReference>
<feature type="compositionally biased region" description="Low complexity" evidence="8">
    <location>
        <begin position="1"/>
        <end position="17"/>
    </location>
</feature>
<feature type="region of interest" description="Disordered" evidence="8">
    <location>
        <begin position="181"/>
        <end position="232"/>
    </location>
</feature>
<keyword evidence="3" id="KW-0158">Chromosome</keyword>
<dbReference type="SUPFAM" id="SSF48371">
    <property type="entry name" value="ARM repeat"/>
    <property type="match status" value="2"/>
</dbReference>
<feature type="region of interest" description="Disordered" evidence="8">
    <location>
        <begin position="1054"/>
        <end position="1092"/>
    </location>
</feature>
<comment type="similarity">
    <text evidence="2">Belongs to the CND3 (condensin subunit 3) family.</text>
</comment>
<evidence type="ECO:0000256" key="6">
    <source>
        <dbReference type="ARBA" id="ARBA00023067"/>
    </source>
</evidence>
<evidence type="ECO:0000259" key="9">
    <source>
        <dbReference type="Pfam" id="PF12719"/>
    </source>
</evidence>
<protein>
    <recommendedName>
        <fullName evidence="9">Nuclear condensin complex subunit 3 C-terminal domain-containing protein</fullName>
    </recommendedName>
</protein>
<feature type="domain" description="Nuclear condensin complex subunit 3 C-terminal" evidence="9">
    <location>
        <begin position="1104"/>
        <end position="1391"/>
    </location>
</feature>
<dbReference type="GO" id="GO:0051301">
    <property type="term" value="P:cell division"/>
    <property type="evidence" value="ECO:0007669"/>
    <property type="project" value="UniProtKB-KW"/>
</dbReference>
<dbReference type="Gene3D" id="1.25.10.10">
    <property type="entry name" value="Leucine-rich Repeat Variant"/>
    <property type="match status" value="2"/>
</dbReference>
<gene>
    <name evidence="10" type="ORF">BN1708_005447</name>
</gene>
<dbReference type="EMBL" id="CVQH01021751">
    <property type="protein sequence ID" value="CRK31445.1"/>
    <property type="molecule type" value="Genomic_DNA"/>
</dbReference>
<keyword evidence="4" id="KW-0132">Cell division</keyword>
<feature type="compositionally biased region" description="Polar residues" evidence="8">
    <location>
        <begin position="202"/>
        <end position="219"/>
    </location>
</feature>
<evidence type="ECO:0000256" key="1">
    <source>
        <dbReference type="ARBA" id="ARBA00004286"/>
    </source>
</evidence>
<evidence type="ECO:0000313" key="11">
    <source>
        <dbReference type="Proteomes" id="UP000044602"/>
    </source>
</evidence>
<proteinExistence type="inferred from homology"/>
<dbReference type="InterPro" id="IPR011989">
    <property type="entry name" value="ARM-like"/>
</dbReference>
<dbReference type="STRING" id="100787.A0A0G4MBW6"/>
<dbReference type="Proteomes" id="UP000044602">
    <property type="component" value="Unassembled WGS sequence"/>
</dbReference>
<evidence type="ECO:0000256" key="4">
    <source>
        <dbReference type="ARBA" id="ARBA00022618"/>
    </source>
</evidence>
<evidence type="ECO:0000256" key="8">
    <source>
        <dbReference type="SAM" id="MobiDB-lite"/>
    </source>
</evidence>
<keyword evidence="7" id="KW-0131">Cell cycle</keyword>
<dbReference type="Pfam" id="PF12719">
    <property type="entry name" value="Cnd3"/>
    <property type="match status" value="1"/>
</dbReference>
<evidence type="ECO:0000313" key="10">
    <source>
        <dbReference type="EMBL" id="CRK31445.1"/>
    </source>
</evidence>
<evidence type="ECO:0000256" key="5">
    <source>
        <dbReference type="ARBA" id="ARBA00022776"/>
    </source>
</evidence>
<dbReference type="GO" id="GO:0000793">
    <property type="term" value="C:condensed chromosome"/>
    <property type="evidence" value="ECO:0007669"/>
    <property type="project" value="TreeGrafter"/>
</dbReference>
<dbReference type="PANTHER" id="PTHR14418">
    <property type="entry name" value="CONDENSIN COMPLEX SUBUNIT 3-RELATED"/>
    <property type="match status" value="1"/>
</dbReference>
<feature type="region of interest" description="Disordered" evidence="8">
    <location>
        <begin position="1"/>
        <end position="49"/>
    </location>
</feature>